<reference evidence="1 2" key="1">
    <citation type="submission" date="2018-04" db="EMBL/GenBank/DDBJ databases">
        <title>Draft genome sequence of Pseudomonas syringae pv. actinidiae biovar 1 strains isolated from kiwifruit in Kagawa prefecture.</title>
        <authorList>
            <person name="Tabuchi M."/>
            <person name="Saito M."/>
            <person name="Fujiwara S."/>
            <person name="Sasa N."/>
            <person name="Akimitsu K."/>
            <person name="Gomi K."/>
            <person name="Konishi-Sugita S."/>
            <person name="Hamano K."/>
            <person name="Kataoka I."/>
        </authorList>
    </citation>
    <scope>NUCLEOTIDE SEQUENCE [LARGE SCALE GENOMIC DNA]</scope>
    <source>
        <strain evidence="1 2">MAFF212206</strain>
    </source>
</reference>
<dbReference type="Proteomes" id="UP000247480">
    <property type="component" value="Unassembled WGS sequence"/>
</dbReference>
<dbReference type="AlphaFoldDB" id="A0A2V0QM46"/>
<name>A0A2V0QM46_PSESF</name>
<sequence>MSGYFFICRFYLLEYQQRRNSLSANRTVTKLIQTLQLVDLDGVVVLARSLLWLH</sequence>
<gene>
    <name evidence="1" type="ORF">KPSA1_03717</name>
</gene>
<organism evidence="1 2">
    <name type="scientific">Pseudomonas syringae pv. actinidiae</name>
    <dbReference type="NCBI Taxonomy" id="103796"/>
    <lineage>
        <taxon>Bacteria</taxon>
        <taxon>Pseudomonadati</taxon>
        <taxon>Pseudomonadota</taxon>
        <taxon>Gammaproteobacteria</taxon>
        <taxon>Pseudomonadales</taxon>
        <taxon>Pseudomonadaceae</taxon>
        <taxon>Pseudomonas</taxon>
        <taxon>Pseudomonas syringae</taxon>
    </lineage>
</organism>
<protein>
    <submittedName>
        <fullName evidence="1">Uncharacterized protein</fullName>
    </submittedName>
</protein>
<proteinExistence type="predicted"/>
<comment type="caution">
    <text evidence="1">The sequence shown here is derived from an EMBL/GenBank/DDBJ whole genome shotgun (WGS) entry which is preliminary data.</text>
</comment>
<accession>A0A2V0QM46</accession>
<evidence type="ECO:0000313" key="2">
    <source>
        <dbReference type="Proteomes" id="UP000247480"/>
    </source>
</evidence>
<dbReference type="EMBL" id="BGJZ01000180">
    <property type="protein sequence ID" value="GBH10302.1"/>
    <property type="molecule type" value="Genomic_DNA"/>
</dbReference>
<evidence type="ECO:0000313" key="1">
    <source>
        <dbReference type="EMBL" id="GBH10302.1"/>
    </source>
</evidence>